<evidence type="ECO:0000313" key="3">
    <source>
        <dbReference type="Proteomes" id="UP000000749"/>
    </source>
</evidence>
<sequence>MQCSLIYVSQIIHRYCKMDITEFPSGVIEHLGWYVYRLIDPRDGSTFYVGKGKGNRVFAHMRGEVAATDDDELLSNKLKQIREIRLAGLEVIHVIHRHGMTDEKTAYEVEAALIDAYPGLTNIMNGAGSNEFGAAHVKELIATYQPETITFHHKALMISVNRSAKDSELYDAVRFSWRINVSRASQAEVILATVRGIVRGVFIADKWLKSTRENFPTMKYWDEDPDFEATQSSRYGFEGREAPPEIANLYLGKKIPDELRKKGAMSPVRYSPNF</sequence>
<dbReference type="AlphaFoldDB" id="A0A0H3MJK1"/>
<dbReference type="Proteomes" id="UP000000749">
    <property type="component" value="Chromosome"/>
</dbReference>
<gene>
    <name evidence="2" type="ordered locus">ECIAI39_2826</name>
</gene>
<dbReference type="HOGENOM" id="CLU_065149_3_0_6"/>
<accession>A0A0H3MJK1</accession>
<dbReference type="EMBL" id="CU928164">
    <property type="protein sequence ID" value="CAR18948.1"/>
    <property type="molecule type" value="Genomic_DNA"/>
</dbReference>
<protein>
    <recommendedName>
        <fullName evidence="1">GIY-YIG domain-containing protein</fullName>
    </recommendedName>
</protein>
<proteinExistence type="predicted"/>
<evidence type="ECO:0000313" key="2">
    <source>
        <dbReference type="EMBL" id="CAR18948.1"/>
    </source>
</evidence>
<dbReference type="PROSITE" id="PS50164">
    <property type="entry name" value="GIY_YIG"/>
    <property type="match status" value="1"/>
</dbReference>
<dbReference type="InterPro" id="IPR000305">
    <property type="entry name" value="GIY-YIG_endonuc"/>
</dbReference>
<dbReference type="PATRIC" id="fig|585057.6.peg.2933"/>
<organism evidence="2 3">
    <name type="scientific">Escherichia coli O7:K1 (strain IAI39 / ExPEC)</name>
    <dbReference type="NCBI Taxonomy" id="585057"/>
    <lineage>
        <taxon>Bacteria</taxon>
        <taxon>Pseudomonadati</taxon>
        <taxon>Pseudomonadota</taxon>
        <taxon>Gammaproteobacteria</taxon>
        <taxon>Enterobacterales</taxon>
        <taxon>Enterobacteriaceae</taxon>
        <taxon>Escherichia</taxon>
    </lineage>
</organism>
<evidence type="ECO:0000259" key="1">
    <source>
        <dbReference type="PROSITE" id="PS50164"/>
    </source>
</evidence>
<dbReference type="KEGG" id="ect:ECIAI39_2826"/>
<dbReference type="Pfam" id="PF22945">
    <property type="entry name" value="LEM-3_GIY-YIG"/>
    <property type="match status" value="1"/>
</dbReference>
<name>A0A0H3MJK1_ECO7I</name>
<feature type="domain" description="GIY-YIG" evidence="1">
    <location>
        <begin position="31"/>
        <end position="123"/>
    </location>
</feature>
<dbReference type="CDD" id="cd10440">
    <property type="entry name" value="GIY-YIG_COG3680"/>
    <property type="match status" value="1"/>
</dbReference>
<reference evidence="3" key="1">
    <citation type="journal article" date="2009" name="PLoS Genet.">
        <title>Organised genome dynamics in the Escherichia coli species results in highly diverse adaptive paths.</title>
        <authorList>
            <person name="Touchon M."/>
            <person name="Hoede C."/>
            <person name="Tenaillon O."/>
            <person name="Barbe V."/>
            <person name="Baeriswyl S."/>
            <person name="Bidet P."/>
            <person name="Bingen E."/>
            <person name="Bonacorsi S."/>
            <person name="Bouchier C."/>
            <person name="Bouvet O."/>
            <person name="Calteau A."/>
            <person name="Chiapello H."/>
            <person name="Clermont O."/>
            <person name="Cruveiller S."/>
            <person name="Danchin A."/>
            <person name="Diard M."/>
            <person name="Dossat C."/>
            <person name="Karoui M.E."/>
            <person name="Frapy E."/>
            <person name="Garry L."/>
            <person name="Ghigo J.M."/>
            <person name="Gilles A.M."/>
            <person name="Johnson J."/>
            <person name="Le Bouguenec C."/>
            <person name="Lescat M."/>
            <person name="Mangenot S."/>
            <person name="Martinez-Jehanne V."/>
            <person name="Matic I."/>
            <person name="Nassif X."/>
            <person name="Oztas S."/>
            <person name="Petit M.A."/>
            <person name="Pichon C."/>
            <person name="Rouy Z."/>
            <person name="Ruf C.S."/>
            <person name="Schneider D."/>
            <person name="Tourret J."/>
            <person name="Vacherie B."/>
            <person name="Vallenet D."/>
            <person name="Medigue C."/>
            <person name="Rocha E.P.C."/>
            <person name="Denamur E."/>
        </authorList>
    </citation>
    <scope>NUCLEOTIDE SEQUENCE [LARGE SCALE GENOMIC DNA]</scope>
    <source>
        <strain evidence="3">IAI39 / ExPEC</strain>
    </source>
</reference>